<dbReference type="GO" id="GO:0005886">
    <property type="term" value="C:plasma membrane"/>
    <property type="evidence" value="ECO:0007669"/>
    <property type="project" value="UniProtKB-SubCell"/>
</dbReference>
<evidence type="ECO:0000313" key="9">
    <source>
        <dbReference type="EMBL" id="KEZ88557.1"/>
    </source>
</evidence>
<evidence type="ECO:0000256" key="4">
    <source>
        <dbReference type="ARBA" id="ARBA00022692"/>
    </source>
</evidence>
<accession>A0A084JHX3</accession>
<proteinExistence type="inferred from homology"/>
<keyword evidence="2 7" id="KW-0813">Transport</keyword>
<dbReference type="EMBL" id="JPME01000023">
    <property type="protein sequence ID" value="KEZ88557.1"/>
    <property type="molecule type" value="Genomic_DNA"/>
</dbReference>
<dbReference type="AlphaFoldDB" id="A0A084JHX3"/>
<comment type="caution">
    <text evidence="9">The sequence shown here is derived from an EMBL/GenBank/DDBJ whole genome shotgun (WGS) entry which is preliminary data.</text>
</comment>
<feature type="transmembrane region" description="Helical" evidence="7">
    <location>
        <begin position="181"/>
        <end position="203"/>
    </location>
</feature>
<feature type="transmembrane region" description="Helical" evidence="7">
    <location>
        <begin position="111"/>
        <end position="129"/>
    </location>
</feature>
<evidence type="ECO:0000313" key="10">
    <source>
        <dbReference type="Proteomes" id="UP000028525"/>
    </source>
</evidence>
<dbReference type="STRING" id="29354.IO98_17965"/>
<organism evidence="9 10">
    <name type="scientific">Lacrimispora celerecrescens</name>
    <dbReference type="NCBI Taxonomy" id="29354"/>
    <lineage>
        <taxon>Bacteria</taxon>
        <taxon>Bacillati</taxon>
        <taxon>Bacillota</taxon>
        <taxon>Clostridia</taxon>
        <taxon>Lachnospirales</taxon>
        <taxon>Lachnospiraceae</taxon>
        <taxon>Lacrimispora</taxon>
    </lineage>
</organism>
<sequence length="287" mass="33095">MERLNRSEKIFKVFSYTMIIIFALLALYPVLYAFSVSISGKVAYESGQIVLLPKEVTFQAYDMVLHNKGFWIAYTNTLFYTVLGTAWSMAISITGAYALQKTKLMFRRQWNFLLVFTMWFSAGMIPLYLNYKTMHVDNRWGMIIAFGVQAYNIILLRNYFSSIPKEIEEAAIMDGANEFQMLGKVYIPMSTASIATVTLFYAISRWNGYYWSRMLLSNPYEQPLQVYLRQLIENYQKLYDESPVNLAYSADSLAYAIIICSIIPVLVIYPYIQKYFAKGVNMGGVKG</sequence>
<dbReference type="CDD" id="cd06261">
    <property type="entry name" value="TM_PBP2"/>
    <property type="match status" value="1"/>
</dbReference>
<keyword evidence="6 7" id="KW-0472">Membrane</keyword>
<feature type="domain" description="ABC transmembrane type-1" evidence="8">
    <location>
        <begin position="74"/>
        <end position="268"/>
    </location>
</feature>
<evidence type="ECO:0000256" key="3">
    <source>
        <dbReference type="ARBA" id="ARBA00022475"/>
    </source>
</evidence>
<dbReference type="PROSITE" id="PS50928">
    <property type="entry name" value="ABC_TM1"/>
    <property type="match status" value="1"/>
</dbReference>
<feature type="transmembrane region" description="Helical" evidence="7">
    <location>
        <begin position="253"/>
        <end position="272"/>
    </location>
</feature>
<dbReference type="RefSeq" id="WP_038283426.1">
    <property type="nucleotide sequence ID" value="NZ_JPME01000023.1"/>
</dbReference>
<dbReference type="GO" id="GO:0055085">
    <property type="term" value="P:transmembrane transport"/>
    <property type="evidence" value="ECO:0007669"/>
    <property type="project" value="InterPro"/>
</dbReference>
<dbReference type="InterPro" id="IPR000515">
    <property type="entry name" value="MetI-like"/>
</dbReference>
<comment type="subcellular location">
    <subcellularLocation>
        <location evidence="1 7">Cell membrane</location>
        <topology evidence="1 7">Multi-pass membrane protein</topology>
    </subcellularLocation>
</comment>
<feature type="transmembrane region" description="Helical" evidence="7">
    <location>
        <begin position="13"/>
        <end position="34"/>
    </location>
</feature>
<reference evidence="9 10" key="1">
    <citation type="submission" date="2014-07" db="EMBL/GenBank/DDBJ databases">
        <title>Draft genome of Clostridium celerecrescens 152B isolated from sediments associated with methane hydrate from Krishna Godavari basin.</title>
        <authorList>
            <person name="Honkalas V.S."/>
            <person name="Dabir A.P."/>
            <person name="Arora P."/>
            <person name="Dhakephalkar P.K."/>
        </authorList>
    </citation>
    <scope>NUCLEOTIDE SEQUENCE [LARGE SCALE GENOMIC DNA]</scope>
    <source>
        <strain evidence="9 10">152B</strain>
    </source>
</reference>
<dbReference type="OrthoDB" id="157184at2"/>
<keyword evidence="5 7" id="KW-1133">Transmembrane helix</keyword>
<keyword evidence="4 7" id="KW-0812">Transmembrane</keyword>
<protein>
    <submittedName>
        <fullName evidence="9">Sugar ABC transporter permease</fullName>
    </submittedName>
</protein>
<name>A0A084JHX3_9FIRM</name>
<keyword evidence="3" id="KW-1003">Cell membrane</keyword>
<evidence type="ECO:0000259" key="8">
    <source>
        <dbReference type="PROSITE" id="PS50928"/>
    </source>
</evidence>
<dbReference type="Proteomes" id="UP000028525">
    <property type="component" value="Unassembled WGS sequence"/>
</dbReference>
<evidence type="ECO:0000256" key="1">
    <source>
        <dbReference type="ARBA" id="ARBA00004651"/>
    </source>
</evidence>
<dbReference type="PANTHER" id="PTHR43744">
    <property type="entry name" value="ABC TRANSPORTER PERMEASE PROTEIN MG189-RELATED-RELATED"/>
    <property type="match status" value="1"/>
</dbReference>
<evidence type="ECO:0000256" key="2">
    <source>
        <dbReference type="ARBA" id="ARBA00022448"/>
    </source>
</evidence>
<feature type="transmembrane region" description="Helical" evidence="7">
    <location>
        <begin position="78"/>
        <end position="99"/>
    </location>
</feature>
<gene>
    <name evidence="9" type="ORF">IO98_17965</name>
</gene>
<dbReference type="Pfam" id="PF00528">
    <property type="entry name" value="BPD_transp_1"/>
    <property type="match status" value="1"/>
</dbReference>
<evidence type="ECO:0000256" key="6">
    <source>
        <dbReference type="ARBA" id="ARBA00023136"/>
    </source>
</evidence>
<evidence type="ECO:0000256" key="5">
    <source>
        <dbReference type="ARBA" id="ARBA00022989"/>
    </source>
</evidence>
<dbReference type="SUPFAM" id="SSF161098">
    <property type="entry name" value="MetI-like"/>
    <property type="match status" value="1"/>
</dbReference>
<feature type="transmembrane region" description="Helical" evidence="7">
    <location>
        <begin position="141"/>
        <end position="160"/>
    </location>
</feature>
<keyword evidence="10" id="KW-1185">Reference proteome</keyword>
<dbReference type="Gene3D" id="1.10.3720.10">
    <property type="entry name" value="MetI-like"/>
    <property type="match status" value="1"/>
</dbReference>
<dbReference type="PANTHER" id="PTHR43744:SF9">
    <property type="entry name" value="POLYGALACTURONAN_RHAMNOGALACTURONAN TRANSPORT SYSTEM PERMEASE PROTEIN YTCP"/>
    <property type="match status" value="1"/>
</dbReference>
<dbReference type="InterPro" id="IPR035906">
    <property type="entry name" value="MetI-like_sf"/>
</dbReference>
<evidence type="ECO:0000256" key="7">
    <source>
        <dbReference type="RuleBase" id="RU363032"/>
    </source>
</evidence>
<comment type="similarity">
    <text evidence="7">Belongs to the binding-protein-dependent transport system permease family.</text>
</comment>